<evidence type="ECO:0000313" key="9">
    <source>
        <dbReference type="Proteomes" id="UP000489600"/>
    </source>
</evidence>
<feature type="domain" description="MBD" evidence="7">
    <location>
        <begin position="29"/>
        <end position="104"/>
    </location>
</feature>
<dbReference type="SUPFAM" id="SSF54171">
    <property type="entry name" value="DNA-binding domain"/>
    <property type="match status" value="1"/>
</dbReference>
<feature type="compositionally biased region" description="Polar residues" evidence="6">
    <location>
        <begin position="331"/>
        <end position="343"/>
    </location>
</feature>
<keyword evidence="5" id="KW-0539">Nucleus</keyword>
<evidence type="ECO:0000256" key="3">
    <source>
        <dbReference type="ARBA" id="ARBA00023125"/>
    </source>
</evidence>
<evidence type="ECO:0000256" key="2">
    <source>
        <dbReference type="ARBA" id="ARBA00023015"/>
    </source>
</evidence>
<feature type="compositionally biased region" description="Polar residues" evidence="6">
    <location>
        <begin position="145"/>
        <end position="157"/>
    </location>
</feature>
<keyword evidence="9" id="KW-1185">Reference proteome</keyword>
<evidence type="ECO:0000256" key="4">
    <source>
        <dbReference type="ARBA" id="ARBA00023163"/>
    </source>
</evidence>
<feature type="compositionally biased region" description="Basic and acidic residues" evidence="6">
    <location>
        <begin position="320"/>
        <end position="330"/>
    </location>
</feature>
<sequence>MDSEGISDGSTAERTVEFRVRKNGRKDKVIIEKSAAEGLPEGWIKKLVITNRTGRKIRRDPFFIDPKSEYIFQSFRDASRYVETGRIGNHARKLKENTIEDDASVNGKTPLPLESVEKEEKINICVRSSKRRNLSSSDEHPENCELNSDLSNVTSQVLEDLEKDKAKDPIENQPVTKRITRSQAKLSKNEEDLNLKRKNLSSSNGIPEKDSTKSGLSSASSPDPEKESIMKEEGVQDSTEKGITRSKAKVKKNELSNSVTRRASKRLAGIELEPTPELKTRTKAQRVVPLDDSTAGKCTQPVNPVAIGGLKKTDTPLNKEVAKSYNEHSSPKPNAAAKSNNGVSAEMEVQIEKISKPVGRNGSGDKKKMKKPLVISEFELNPVFHLEGYKPNEEMSPVSPLSRQTSATKREKTAPGKRLGWSPNKVTSLKATEISPLRSLNKGEHPFDNSNAIHRINKLSNDSSKPSVVRGTCSEVMEKNTSGFSSAFDSTLADLWKDPCIAFAIKTLTGESLHLPNTTATAISSDPKNNHAKQEGIAFFPETPSKVNTGSGFSSELSGADIWKDPCIDFAIKTLTGVIPVGLDEPDAKAKSEEMTITAATQEEKGRQSSCDNLVQECSNNNMKNKSVGKSGEVRVTQSFFKD</sequence>
<feature type="compositionally biased region" description="Basic and acidic residues" evidence="6">
    <location>
        <begin position="223"/>
        <end position="243"/>
    </location>
</feature>
<dbReference type="GO" id="GO:0003677">
    <property type="term" value="F:DNA binding"/>
    <property type="evidence" value="ECO:0007669"/>
    <property type="project" value="UniProtKB-KW"/>
</dbReference>
<dbReference type="OrthoDB" id="10072024at2759"/>
<dbReference type="PANTHER" id="PTHR34067:SF24">
    <property type="entry name" value="METHYL-CPG-BINDING DOMAIN-CONTAINING PROTEIN 13"/>
    <property type="match status" value="1"/>
</dbReference>
<reference evidence="8" key="1">
    <citation type="submission" date="2019-07" db="EMBL/GenBank/DDBJ databases">
        <authorList>
            <person name="Dittberner H."/>
        </authorList>
    </citation>
    <scope>NUCLEOTIDE SEQUENCE [LARGE SCALE GENOMIC DNA]</scope>
</reference>
<evidence type="ECO:0000256" key="1">
    <source>
        <dbReference type="ARBA" id="ARBA00004123"/>
    </source>
</evidence>
<dbReference type="Gene3D" id="3.30.890.10">
    <property type="entry name" value="Methyl-cpg-binding Protein 2, Chain A"/>
    <property type="match status" value="1"/>
</dbReference>
<evidence type="ECO:0000256" key="6">
    <source>
        <dbReference type="SAM" id="MobiDB-lite"/>
    </source>
</evidence>
<dbReference type="Proteomes" id="UP000489600">
    <property type="component" value="Unassembled WGS sequence"/>
</dbReference>
<keyword evidence="4" id="KW-0804">Transcription</keyword>
<organism evidence="8 9">
    <name type="scientific">Arabis nemorensis</name>
    <dbReference type="NCBI Taxonomy" id="586526"/>
    <lineage>
        <taxon>Eukaryota</taxon>
        <taxon>Viridiplantae</taxon>
        <taxon>Streptophyta</taxon>
        <taxon>Embryophyta</taxon>
        <taxon>Tracheophyta</taxon>
        <taxon>Spermatophyta</taxon>
        <taxon>Magnoliopsida</taxon>
        <taxon>eudicotyledons</taxon>
        <taxon>Gunneridae</taxon>
        <taxon>Pentapetalae</taxon>
        <taxon>rosids</taxon>
        <taxon>malvids</taxon>
        <taxon>Brassicales</taxon>
        <taxon>Brassicaceae</taxon>
        <taxon>Arabideae</taxon>
        <taxon>Arabis</taxon>
    </lineage>
</organism>
<name>A0A565CQ54_9BRAS</name>
<dbReference type="AlphaFoldDB" id="A0A565CQ54"/>
<dbReference type="InterPro" id="IPR016177">
    <property type="entry name" value="DNA-bd_dom_sf"/>
</dbReference>
<evidence type="ECO:0000259" key="7">
    <source>
        <dbReference type="PROSITE" id="PS50982"/>
    </source>
</evidence>
<comment type="caution">
    <text evidence="8">The sequence shown here is derived from an EMBL/GenBank/DDBJ whole genome shotgun (WGS) entry which is preliminary data.</text>
</comment>
<protein>
    <recommendedName>
        <fullName evidence="7">MBD domain-containing protein</fullName>
    </recommendedName>
</protein>
<feature type="region of interest" description="Disordered" evidence="6">
    <location>
        <begin position="391"/>
        <end position="423"/>
    </location>
</feature>
<dbReference type="GO" id="GO:0005634">
    <property type="term" value="C:nucleus"/>
    <property type="evidence" value="ECO:0007669"/>
    <property type="project" value="UniProtKB-SubCell"/>
</dbReference>
<dbReference type="InterPro" id="IPR038945">
    <property type="entry name" value="MBD13-like"/>
</dbReference>
<dbReference type="PROSITE" id="PS50982">
    <property type="entry name" value="MBD"/>
    <property type="match status" value="1"/>
</dbReference>
<feature type="compositionally biased region" description="Basic and acidic residues" evidence="6">
    <location>
        <begin position="160"/>
        <end position="170"/>
    </location>
</feature>
<comment type="subcellular location">
    <subcellularLocation>
        <location evidence="1">Nucleus</location>
    </subcellularLocation>
</comment>
<dbReference type="InterPro" id="IPR001739">
    <property type="entry name" value="Methyl_CpG_DNA-bd"/>
</dbReference>
<evidence type="ECO:0000256" key="5">
    <source>
        <dbReference type="ARBA" id="ARBA00023242"/>
    </source>
</evidence>
<gene>
    <name evidence="8" type="ORF">ANE_LOCUS26128</name>
</gene>
<accession>A0A565CQ54</accession>
<dbReference type="EMBL" id="CABITT030000008">
    <property type="protein sequence ID" value="VVB15684.1"/>
    <property type="molecule type" value="Genomic_DNA"/>
</dbReference>
<keyword evidence="2" id="KW-0805">Transcription regulation</keyword>
<feature type="region of interest" description="Disordered" evidence="6">
    <location>
        <begin position="130"/>
        <end position="368"/>
    </location>
</feature>
<proteinExistence type="predicted"/>
<keyword evidence="3" id="KW-0238">DNA-binding</keyword>
<evidence type="ECO:0000313" key="8">
    <source>
        <dbReference type="EMBL" id="VVB15684.1"/>
    </source>
</evidence>
<dbReference type="PANTHER" id="PTHR34067">
    <property type="entry name" value="OS04G0193200 PROTEIN"/>
    <property type="match status" value="1"/>
</dbReference>